<protein>
    <submittedName>
        <fullName evidence="1">Uncharacterized protein</fullName>
    </submittedName>
</protein>
<proteinExistence type="predicted"/>
<reference evidence="1" key="1">
    <citation type="submission" date="2024-02" db="EMBL/GenBank/DDBJ databases">
        <title>Metagenome Assembled Genome of Zalaria obscura JY119.</title>
        <authorList>
            <person name="Vighnesh L."/>
            <person name="Jagadeeshwari U."/>
            <person name="Venkata Ramana C."/>
            <person name="Sasikala C."/>
        </authorList>
    </citation>
    <scope>NUCLEOTIDE SEQUENCE</scope>
    <source>
        <strain evidence="1">JY119</strain>
    </source>
</reference>
<gene>
    <name evidence="1" type="ORF">M8818_004718</name>
</gene>
<dbReference type="Proteomes" id="UP001320706">
    <property type="component" value="Unassembled WGS sequence"/>
</dbReference>
<evidence type="ECO:0000313" key="1">
    <source>
        <dbReference type="EMBL" id="KAK8206883.1"/>
    </source>
</evidence>
<comment type="caution">
    <text evidence="1">The sequence shown here is derived from an EMBL/GenBank/DDBJ whole genome shotgun (WGS) entry which is preliminary data.</text>
</comment>
<organism evidence="1 2">
    <name type="scientific">Zalaria obscura</name>
    <dbReference type="NCBI Taxonomy" id="2024903"/>
    <lineage>
        <taxon>Eukaryota</taxon>
        <taxon>Fungi</taxon>
        <taxon>Dikarya</taxon>
        <taxon>Ascomycota</taxon>
        <taxon>Pezizomycotina</taxon>
        <taxon>Dothideomycetes</taxon>
        <taxon>Dothideomycetidae</taxon>
        <taxon>Dothideales</taxon>
        <taxon>Zalariaceae</taxon>
        <taxon>Zalaria</taxon>
    </lineage>
</organism>
<name>A0ACC3SDU1_9PEZI</name>
<sequence length="656" mass="71699">MASHRPNLSITLPRNFTFHYADNDQPKTPAPVAQPEVTEPPPPPRQTLKIRRRRMDTTDRELLSDQDSVALPSFEMTEPLDEPSPPYELPHSEGYLAPRPAFQRLLSPPKTPASKLTTSFDSANDSNSEWNLINNCAAGNSIPRPESACSSLSDSSTSSYGSNSTNSYPSFGGSCTSPESDAADPFSFTDSTNLKQSAFSPVLPGESPVAKRVKRARDVAWTPEMDKHLWVTYLIYIQDPRITPWKTLPGSAPPLGVCHRVAREARRAWKGNRTTSLSLPEDSEIPYAAFNRGSSPDTIRPDNSNDSDTPTAPRLPKALPSRWPSSDSQTRKRLRYLCKKKPELSAHYHRLMQTRSPSPFQSSSPRSRSSHLPSSSFSSRSMNVALTAATAPSMQADGPLARLSSDVPTPQPQRSADWFARIGRSQAHQKSRSLQISLGMGSTPRYECSSALASPFDARLGREDFLHSMSTTQSLGRNHVNNHRPDSGPALNSPLELHAPIPNYRSLKRRFRIEEEGSNSSSLQDIFAPPPAITNMRGRSRGYSLSAMSGGPRDLSALLGSPPPPAHRVTAPSPPQEAAPHSDVMMSEASEGSATSYLAAPPAPAPRLGSPFAGTSSNARFNTFPRRFAPPMSSTEGNLTFEQKIRELAAQHQNVH</sequence>
<accession>A0ACC3SDU1</accession>
<keyword evidence="2" id="KW-1185">Reference proteome</keyword>
<evidence type="ECO:0000313" key="2">
    <source>
        <dbReference type="Proteomes" id="UP001320706"/>
    </source>
</evidence>
<dbReference type="EMBL" id="JAMKPW020000022">
    <property type="protein sequence ID" value="KAK8206883.1"/>
    <property type="molecule type" value="Genomic_DNA"/>
</dbReference>